<feature type="region of interest" description="Disordered" evidence="14">
    <location>
        <begin position="1"/>
        <end position="110"/>
    </location>
</feature>
<dbReference type="Proteomes" id="UP000006672">
    <property type="component" value="Unassembled WGS sequence"/>
</dbReference>
<keyword evidence="10" id="KW-0687">Ribonucleoprotein</keyword>
<accession>A0A0K0IZC8</accession>
<dbReference type="KEGG" id="bmy:BM_BM13874"/>
<keyword evidence="6" id="KW-0808">Transferase</keyword>
<evidence type="ECO:0000313" key="18">
    <source>
        <dbReference type="WBParaSite" id="Bm13874a.1"/>
    </source>
</evidence>
<evidence type="ECO:0000256" key="14">
    <source>
        <dbReference type="SAM" id="MobiDB-lite"/>
    </source>
</evidence>
<evidence type="ECO:0000256" key="2">
    <source>
        <dbReference type="ARBA" id="ARBA00010632"/>
    </source>
</evidence>
<dbReference type="GO" id="GO:0017126">
    <property type="term" value="P:nucleologenesis"/>
    <property type="evidence" value="ECO:0007669"/>
    <property type="project" value="EnsemblMetazoa"/>
</dbReference>
<dbReference type="WBParaSite" id="Bm13874a.2">
    <property type="protein sequence ID" value="Bm13874a.2"/>
    <property type="gene ID" value="WBGene00234135"/>
</dbReference>
<comment type="subunit">
    <text evidence="13">Component of box C/D small nucleolar ribonucleoprotein (snoRNP) particles. It is associated with the U3, U8 and U13 small nuclear RNAs.</text>
</comment>
<sequence length="349" mass="37124">MGYPAHVPRGGASTNGVGFRGSPRGGGGFRGLSRGGGFRGSPRGGSGRGGFGDKNSVGMGSFGDRRSGGGGGRGFRGMNGADVRGGGRGRSPRGRASPRGGGRGGGMRGGRKVIIEPHRHEGVFIIKGKEDALGTRNLVTGESVYGEKRVSIENDDKEKVEYRVWNPFRSKLAASILGGLDDIHIKPGSKLLYLGAASGTTVSHCSDIVGPDGLVYAVEFSHRSGRDLLNIAKKRPNIIPIVDDARHPQKYRMLVGVVDTIFSDVAQPDQARIVAINAHHFLKNGGHVVISIKANCIDSTAAPEAVFAGEVNKLKEEKFKPREQVTLEPYERDHAVVVAEYRPLKKKQS</sequence>
<comment type="catalytic activity">
    <reaction evidence="12">
        <text>L-glutaminyl-[histone H2A] + S-adenosyl-L-methionine = N(5)-methyl-L-glutaminyl-[histone H2A] + S-adenosyl-L-homocysteine + H(+)</text>
        <dbReference type="Rhea" id="RHEA:50904"/>
        <dbReference type="Rhea" id="RHEA-COMP:12837"/>
        <dbReference type="Rhea" id="RHEA-COMP:12839"/>
        <dbReference type="ChEBI" id="CHEBI:15378"/>
        <dbReference type="ChEBI" id="CHEBI:30011"/>
        <dbReference type="ChEBI" id="CHEBI:57856"/>
        <dbReference type="ChEBI" id="CHEBI:59789"/>
        <dbReference type="ChEBI" id="CHEBI:61891"/>
    </reaction>
</comment>
<accession>A0A0J9XVV2</accession>
<dbReference type="Gene3D" id="3.30.200.20">
    <property type="entry name" value="Phosphorylase Kinase, domain 1"/>
    <property type="match status" value="1"/>
</dbReference>
<dbReference type="FunCoup" id="A0A0K0IZC8">
    <property type="interactions" value="1459"/>
</dbReference>
<dbReference type="EMBL" id="CAAKNF010000195">
    <property type="protein sequence ID" value="VIO98439.1"/>
    <property type="molecule type" value="Genomic_DNA"/>
</dbReference>
<keyword evidence="5" id="KW-0489">Methyltransferase</keyword>
<protein>
    <recommendedName>
        <fullName evidence="3">rRNA 2'-O-methyltransferase fibrillarin</fullName>
    </recommendedName>
    <alternativeName>
        <fullName evidence="11">Histone-glutamine methyltransferase</fullName>
    </alternativeName>
</protein>
<keyword evidence="8" id="KW-0694">RNA-binding</keyword>
<dbReference type="SUPFAM" id="SSF53335">
    <property type="entry name" value="S-adenosyl-L-methionine-dependent methyltransferases"/>
    <property type="match status" value="1"/>
</dbReference>
<gene>
    <name evidence="20" type="primary">bma-fib-1</name>
    <name evidence="18" type="synonym">Bm1_55190</name>
    <name evidence="15 19" type="synonym">Bma-fib-1</name>
    <name evidence="20" type="ORF">Bm13874</name>
    <name evidence="16" type="ORF">BM_BM13874</name>
    <name evidence="15" type="ORF">BM_Bm13874</name>
</gene>
<dbReference type="NCBIfam" id="NF003276">
    <property type="entry name" value="PRK04266.1-2"/>
    <property type="match status" value="1"/>
</dbReference>
<dbReference type="Gene3D" id="3.40.50.150">
    <property type="entry name" value="Vaccinia Virus protein VP39"/>
    <property type="match status" value="1"/>
</dbReference>
<feature type="compositionally biased region" description="Gly residues" evidence="14">
    <location>
        <begin position="23"/>
        <end position="52"/>
    </location>
</feature>
<evidence type="ECO:0000313" key="15">
    <source>
        <dbReference type="EMBL" id="CDP96297.2"/>
    </source>
</evidence>
<dbReference type="PANTHER" id="PTHR10335:SF17">
    <property type="entry name" value="FIBRILLARIN"/>
    <property type="match status" value="1"/>
</dbReference>
<dbReference type="CTD" id="6105922"/>
<dbReference type="OrthoDB" id="1859733at2759"/>
<evidence type="ECO:0000313" key="19">
    <source>
        <dbReference type="WBParaSite" id="Bm13874a.2"/>
    </source>
</evidence>
<dbReference type="GO" id="GO:0031428">
    <property type="term" value="C:box C/D methylation guide snoRNP complex"/>
    <property type="evidence" value="ECO:0007669"/>
    <property type="project" value="TreeGrafter"/>
</dbReference>
<dbReference type="WormBase" id="Bm13874b">
    <property type="protein sequence ID" value="BM38217"/>
    <property type="gene ID" value="WBGene00234135"/>
    <property type="gene designation" value="Bma-fib-1"/>
</dbReference>
<dbReference type="FunFam" id="3.40.50.150:FF:000001">
    <property type="entry name" value="Fibrillarin like 1"/>
    <property type="match status" value="1"/>
</dbReference>
<dbReference type="PROSITE" id="PS00566">
    <property type="entry name" value="FIBRILLARIN"/>
    <property type="match status" value="1"/>
</dbReference>
<name>A0A0K0IZC8_BRUMA</name>
<proteinExistence type="inferred from homology"/>
<evidence type="ECO:0000256" key="3">
    <source>
        <dbReference type="ARBA" id="ARBA00015190"/>
    </source>
</evidence>
<reference evidence="15 17" key="1">
    <citation type="journal article" date="2007" name="Science">
        <title>Draft genome of the filarial nematode parasite Brugia malayi.</title>
        <authorList>
            <person name="Ghedin E."/>
            <person name="Wang S."/>
            <person name="Spiro D."/>
            <person name="Caler E."/>
            <person name="Zhao Q."/>
            <person name="Crabtree J."/>
            <person name="Allen J.E."/>
            <person name="Delcher A.L."/>
            <person name="Guiliano D.B."/>
            <person name="Miranda-Saavedra D."/>
            <person name="Angiuoli S.V."/>
            <person name="Creasy T."/>
            <person name="Amedeo P."/>
            <person name="Haas B."/>
            <person name="El-Sayed N.M."/>
            <person name="Wortman J.R."/>
            <person name="Feldblyum T."/>
            <person name="Tallon L."/>
            <person name="Schatz M."/>
            <person name="Shumway M."/>
            <person name="Koo H."/>
            <person name="Salzberg S.L."/>
            <person name="Schobel S."/>
            <person name="Pertea M."/>
            <person name="Pop M."/>
            <person name="White O."/>
            <person name="Barton G.J."/>
            <person name="Carlow C.K."/>
            <person name="Crawford M.J."/>
            <person name="Daub J."/>
            <person name="Dimmic M.W."/>
            <person name="Estes C.F."/>
            <person name="Foster J.M."/>
            <person name="Ganatra M."/>
            <person name="Gregory W.F."/>
            <person name="Johnson N.M."/>
            <person name="Jin J."/>
            <person name="Komuniecki R."/>
            <person name="Korf I."/>
            <person name="Kumar S."/>
            <person name="Laney S."/>
            <person name="Li B.W."/>
            <person name="Li W."/>
            <person name="Lindblom T.H."/>
            <person name="Lustigman S."/>
            <person name="Ma D."/>
            <person name="Maina C.V."/>
            <person name="Martin D.M."/>
            <person name="McCarter J.P."/>
            <person name="McReynolds L."/>
            <person name="Mitreva M."/>
            <person name="Nutman T.B."/>
            <person name="Parkinson J."/>
            <person name="Peregrin-Alvarez J.M."/>
            <person name="Poole C."/>
            <person name="Ren Q."/>
            <person name="Saunders L."/>
            <person name="Sluder A.E."/>
            <person name="Smith K."/>
            <person name="Stanke M."/>
            <person name="Unnasch T.R."/>
            <person name="Ware J."/>
            <person name="Wei A.D."/>
            <person name="Weil G."/>
            <person name="Williams D.J."/>
            <person name="Zhang Y."/>
            <person name="Williams S.A."/>
            <person name="Fraser-Liggett C."/>
            <person name="Slatko B."/>
            <person name="Blaxter M.L."/>
            <person name="Scott A.L."/>
        </authorList>
    </citation>
    <scope>NUCLEOTIDE SEQUENCE</scope>
    <source>
        <strain evidence="15 17">FR3</strain>
    </source>
</reference>
<evidence type="ECO:0000256" key="13">
    <source>
        <dbReference type="ARBA" id="ARBA00062078"/>
    </source>
</evidence>
<accession>A0A4E9FRR0</accession>
<dbReference type="WBParaSite" id="Bm13874a.1">
    <property type="protein sequence ID" value="Bm13874a.1"/>
    <property type="gene ID" value="WBGene00234135"/>
</dbReference>
<evidence type="ECO:0000313" key="20">
    <source>
        <dbReference type="WormBase" id="Bm13874b"/>
    </source>
</evidence>
<evidence type="ECO:0000256" key="7">
    <source>
        <dbReference type="ARBA" id="ARBA00022691"/>
    </source>
</evidence>
<evidence type="ECO:0000256" key="8">
    <source>
        <dbReference type="ARBA" id="ARBA00022884"/>
    </source>
</evidence>
<evidence type="ECO:0000256" key="1">
    <source>
        <dbReference type="ARBA" id="ARBA00004604"/>
    </source>
</evidence>
<dbReference type="InterPro" id="IPR029063">
    <property type="entry name" value="SAM-dependent_MTases_sf"/>
</dbReference>
<dbReference type="PANTHER" id="PTHR10335">
    <property type="entry name" value="RRNA 2-O-METHYLTRANSFERASE FIBRILLARIN"/>
    <property type="match status" value="1"/>
</dbReference>
<evidence type="ECO:0000256" key="11">
    <source>
        <dbReference type="ARBA" id="ARBA00032245"/>
    </source>
</evidence>
<keyword evidence="7" id="KW-0949">S-adenosyl-L-methionine</keyword>
<dbReference type="GO" id="GO:0045727">
    <property type="term" value="P:positive regulation of translation"/>
    <property type="evidence" value="ECO:0007669"/>
    <property type="project" value="EnsemblMetazoa"/>
</dbReference>
<feature type="compositionally biased region" description="Gly residues" evidence="14">
    <location>
        <begin position="68"/>
        <end position="89"/>
    </location>
</feature>
<dbReference type="GO" id="GO:0032040">
    <property type="term" value="C:small-subunit processome"/>
    <property type="evidence" value="ECO:0007669"/>
    <property type="project" value="TreeGrafter"/>
</dbReference>
<dbReference type="InterPro" id="IPR000692">
    <property type="entry name" value="Fibrillarin"/>
</dbReference>
<evidence type="ECO:0000313" key="17">
    <source>
        <dbReference type="Proteomes" id="UP000006672"/>
    </source>
</evidence>
<organism evidence="15">
    <name type="scientific">Brugia malayi</name>
    <name type="common">Filarial nematode worm</name>
    <dbReference type="NCBI Taxonomy" id="6279"/>
    <lineage>
        <taxon>Eukaryota</taxon>
        <taxon>Metazoa</taxon>
        <taxon>Ecdysozoa</taxon>
        <taxon>Nematoda</taxon>
        <taxon>Chromadorea</taxon>
        <taxon>Rhabditida</taxon>
        <taxon>Spirurina</taxon>
        <taxon>Spiruromorpha</taxon>
        <taxon>Filarioidea</taxon>
        <taxon>Onchocercidae</taxon>
        <taxon>Brugia</taxon>
    </lineage>
</organism>
<dbReference type="PRINTS" id="PR00052">
    <property type="entry name" value="FIBRILLARIN"/>
</dbReference>
<keyword evidence="9" id="KW-0539">Nucleus</keyword>
<dbReference type="RefSeq" id="XP_001902496.1">
    <property type="nucleotide sequence ID" value="XM_001902461.2"/>
</dbReference>
<comment type="similarity">
    <text evidence="2">Belongs to the methyltransferase superfamily. Fibrillarin family.</text>
</comment>
<evidence type="ECO:0000313" key="16">
    <source>
        <dbReference type="EMBL" id="VIO98439.1"/>
    </source>
</evidence>
<dbReference type="GO" id="GO:1990259">
    <property type="term" value="F:histone H2AQ104 methyltransferase activity"/>
    <property type="evidence" value="ECO:0007669"/>
    <property type="project" value="TreeGrafter"/>
</dbReference>
<dbReference type="SMART" id="SM01206">
    <property type="entry name" value="Fibrillarin"/>
    <property type="match status" value="1"/>
</dbReference>
<comment type="subcellular location">
    <subcellularLocation>
        <location evidence="1">Nucleus</location>
        <location evidence="1">Nucleolus</location>
    </subcellularLocation>
</comment>
<reference evidence="19" key="4">
    <citation type="submission" date="2020-12" db="UniProtKB">
        <authorList>
            <consortium name="WormBaseParasite"/>
        </authorList>
    </citation>
    <scope>IDENTIFICATION</scope>
</reference>
<dbReference type="Pfam" id="PF01269">
    <property type="entry name" value="Fibrillarin"/>
    <property type="match status" value="1"/>
</dbReference>
<reference evidence="16" key="3">
    <citation type="submission" date="2019-04" db="EMBL/GenBank/DDBJ databases">
        <authorList>
            <person name="Howe K."/>
            <person name="Paulini M."/>
            <person name="Williams G."/>
        </authorList>
    </citation>
    <scope>NUCLEOTIDE SEQUENCE [LARGE SCALE GENOMIC DNA]</scope>
    <source>
        <strain evidence="16">FR3</strain>
    </source>
</reference>
<dbReference type="GeneID" id="6105922"/>
<dbReference type="AlphaFoldDB" id="A0A0K0IZC8"/>
<feature type="compositionally biased region" description="Gly residues" evidence="14">
    <location>
        <begin position="99"/>
        <end position="108"/>
    </location>
</feature>
<dbReference type="FunFam" id="3.30.200.20:FF:000056">
    <property type="entry name" value="Fibrillarin like 1"/>
    <property type="match status" value="1"/>
</dbReference>
<dbReference type="GO" id="GO:0003723">
    <property type="term" value="F:RNA binding"/>
    <property type="evidence" value="ECO:0007669"/>
    <property type="project" value="UniProtKB-KW"/>
</dbReference>
<keyword evidence="4" id="KW-0698">rRNA processing</keyword>
<dbReference type="GO" id="GO:0000494">
    <property type="term" value="P:box C/D sno(s)RNA 3'-end processing"/>
    <property type="evidence" value="ECO:0007669"/>
    <property type="project" value="TreeGrafter"/>
</dbReference>
<reference evidence="15" key="2">
    <citation type="submission" date="2012-12" db="EMBL/GenBank/DDBJ databases">
        <authorList>
            <person name="Gao Y.W."/>
            <person name="Fan S.T."/>
            <person name="Sun H.T."/>
            <person name="Wang Z."/>
            <person name="Gao X.L."/>
            <person name="Li Y.G."/>
            <person name="Wang T.C."/>
            <person name="Zhang K."/>
            <person name="Xu W.W."/>
            <person name="Yu Z.J."/>
            <person name="Xia X.Z."/>
        </authorList>
    </citation>
    <scope>NUCLEOTIDE SEQUENCE</scope>
    <source>
        <strain evidence="15">FR3</strain>
    </source>
</reference>
<dbReference type="InterPro" id="IPR020813">
    <property type="entry name" value="Fibrillarin_CS"/>
</dbReference>
<evidence type="ECO:0000256" key="6">
    <source>
        <dbReference type="ARBA" id="ARBA00022679"/>
    </source>
</evidence>
<evidence type="ECO:0000256" key="9">
    <source>
        <dbReference type="ARBA" id="ARBA00023242"/>
    </source>
</evidence>
<evidence type="ECO:0000256" key="4">
    <source>
        <dbReference type="ARBA" id="ARBA00022552"/>
    </source>
</evidence>
<dbReference type="HAMAP" id="MF_00351">
    <property type="entry name" value="RNA_methyltransf_FlpA"/>
    <property type="match status" value="1"/>
</dbReference>
<keyword evidence="17" id="KW-1185">Reference proteome</keyword>
<evidence type="ECO:0000256" key="12">
    <source>
        <dbReference type="ARBA" id="ARBA00047568"/>
    </source>
</evidence>
<dbReference type="EMBL" id="LN856957">
    <property type="protein sequence ID" value="CDP96297.2"/>
    <property type="molecule type" value="Genomic_DNA"/>
</dbReference>
<evidence type="ECO:0000256" key="10">
    <source>
        <dbReference type="ARBA" id="ARBA00023274"/>
    </source>
</evidence>
<dbReference type="GO" id="GO:0015030">
    <property type="term" value="C:Cajal body"/>
    <property type="evidence" value="ECO:0007669"/>
    <property type="project" value="TreeGrafter"/>
</dbReference>
<dbReference type="GO" id="GO:0008649">
    <property type="term" value="F:rRNA methyltransferase activity"/>
    <property type="evidence" value="ECO:0007669"/>
    <property type="project" value="TreeGrafter"/>
</dbReference>
<evidence type="ECO:0000256" key="5">
    <source>
        <dbReference type="ARBA" id="ARBA00022603"/>
    </source>
</evidence>